<keyword evidence="11 16" id="KW-0520">NAD</keyword>
<feature type="domain" description="NADH-Ubiquinone oxidoreductase (complex I) chain 5 N-terminal" evidence="18">
    <location>
        <begin position="69"/>
        <end position="119"/>
    </location>
</feature>
<feature type="transmembrane region" description="Helical" evidence="16">
    <location>
        <begin position="484"/>
        <end position="506"/>
    </location>
</feature>
<keyword evidence="12 16" id="KW-0830">Ubiquinone</keyword>
<dbReference type="AlphaFoldDB" id="A0A075QX60"/>
<keyword evidence="6 16" id="KW-0812">Transmembrane</keyword>
<name>A0A075QX60_NOTCA</name>
<accession>A0A075QX60</accession>
<dbReference type="GO" id="GO:0008137">
    <property type="term" value="F:NADH dehydrogenase (ubiquinone) activity"/>
    <property type="evidence" value="ECO:0007669"/>
    <property type="project" value="UniProtKB-EC"/>
</dbReference>
<feature type="transmembrane region" description="Helical" evidence="16">
    <location>
        <begin position="452"/>
        <end position="472"/>
    </location>
</feature>
<keyword evidence="13 16" id="KW-0496">Mitochondrion</keyword>
<dbReference type="Pfam" id="PF00361">
    <property type="entry name" value="Proton_antipo_M"/>
    <property type="match status" value="1"/>
</dbReference>
<keyword evidence="8" id="KW-1278">Translocase</keyword>
<geneLocation type="mitochondrion" evidence="20"/>
<feature type="transmembrane region" description="Helical" evidence="16">
    <location>
        <begin position="406"/>
        <end position="431"/>
    </location>
</feature>
<evidence type="ECO:0000256" key="6">
    <source>
        <dbReference type="ARBA" id="ARBA00022692"/>
    </source>
</evidence>
<keyword evidence="4 16" id="KW-0813">Transport</keyword>
<evidence type="ECO:0000256" key="13">
    <source>
        <dbReference type="ARBA" id="ARBA00023128"/>
    </source>
</evidence>
<feature type="transmembrane region" description="Helical" evidence="16">
    <location>
        <begin position="202"/>
        <end position="221"/>
    </location>
</feature>
<feature type="transmembrane region" description="Helical" evidence="16">
    <location>
        <begin position="173"/>
        <end position="190"/>
    </location>
</feature>
<keyword evidence="7" id="KW-0999">Mitochondrion inner membrane</keyword>
<evidence type="ECO:0000256" key="4">
    <source>
        <dbReference type="ARBA" id="ARBA00022448"/>
    </source>
</evidence>
<comment type="subcellular location">
    <subcellularLocation>
        <location evidence="1">Mitochondrion inner membrane</location>
        <topology evidence="1">Multi-pass membrane protein</topology>
    </subcellularLocation>
</comment>
<comment type="catalytic activity">
    <reaction evidence="15 16">
        <text>a ubiquinone + NADH + 5 H(+)(in) = a ubiquinol + NAD(+) + 4 H(+)(out)</text>
        <dbReference type="Rhea" id="RHEA:29091"/>
        <dbReference type="Rhea" id="RHEA-COMP:9565"/>
        <dbReference type="Rhea" id="RHEA-COMP:9566"/>
        <dbReference type="ChEBI" id="CHEBI:15378"/>
        <dbReference type="ChEBI" id="CHEBI:16389"/>
        <dbReference type="ChEBI" id="CHEBI:17976"/>
        <dbReference type="ChEBI" id="CHEBI:57540"/>
        <dbReference type="ChEBI" id="CHEBI:57945"/>
        <dbReference type="EC" id="7.1.1.2"/>
    </reaction>
</comment>
<feature type="domain" description="NADH:quinone oxidoreductase/Mrp antiporter transmembrane" evidence="17">
    <location>
        <begin position="135"/>
        <end position="417"/>
    </location>
</feature>
<feature type="transmembrane region" description="Helical" evidence="16">
    <location>
        <begin position="582"/>
        <end position="601"/>
    </location>
</feature>
<feature type="transmembrane region" description="Helical" evidence="16">
    <location>
        <begin position="324"/>
        <end position="349"/>
    </location>
</feature>
<evidence type="ECO:0000256" key="8">
    <source>
        <dbReference type="ARBA" id="ARBA00022967"/>
    </source>
</evidence>
<comment type="function">
    <text evidence="16">Core subunit of the mitochondrial membrane respiratory chain NADH dehydrogenase (Complex I) which catalyzes electron transfer from NADH through the respiratory chain, using ubiquinone as an electron acceptor. Essential for the catalytic activity and assembly of complex I.</text>
</comment>
<proteinExistence type="inferred from homology"/>
<feature type="transmembrane region" description="Helical" evidence="16">
    <location>
        <begin position="272"/>
        <end position="293"/>
    </location>
</feature>
<evidence type="ECO:0000256" key="14">
    <source>
        <dbReference type="ARBA" id="ARBA00023136"/>
    </source>
</evidence>
<dbReference type="GO" id="GO:0005743">
    <property type="term" value="C:mitochondrial inner membrane"/>
    <property type="evidence" value="ECO:0007669"/>
    <property type="project" value="UniProtKB-SubCell"/>
</dbReference>
<dbReference type="InterPro" id="IPR001750">
    <property type="entry name" value="ND/Mrp_TM"/>
</dbReference>
<evidence type="ECO:0000256" key="10">
    <source>
        <dbReference type="ARBA" id="ARBA00022989"/>
    </source>
</evidence>
<evidence type="ECO:0000256" key="1">
    <source>
        <dbReference type="ARBA" id="ARBA00004448"/>
    </source>
</evidence>
<evidence type="ECO:0000259" key="18">
    <source>
        <dbReference type="Pfam" id="PF00662"/>
    </source>
</evidence>
<feature type="transmembrane region" description="Helical" evidence="16">
    <location>
        <begin position="118"/>
        <end position="135"/>
    </location>
</feature>
<dbReference type="GO" id="GO:0015990">
    <property type="term" value="P:electron transport coupled proton transport"/>
    <property type="evidence" value="ECO:0007669"/>
    <property type="project" value="TreeGrafter"/>
</dbReference>
<keyword evidence="9" id="KW-0249">Electron transport</keyword>
<evidence type="ECO:0000256" key="3">
    <source>
        <dbReference type="ARBA" id="ARBA00021096"/>
    </source>
</evidence>
<evidence type="ECO:0000256" key="11">
    <source>
        <dbReference type="ARBA" id="ARBA00023027"/>
    </source>
</evidence>
<gene>
    <name evidence="20" type="primary">ND5</name>
</gene>
<evidence type="ECO:0000256" key="7">
    <source>
        <dbReference type="ARBA" id="ARBA00022792"/>
    </source>
</evidence>
<evidence type="ECO:0000256" key="12">
    <source>
        <dbReference type="ARBA" id="ARBA00023075"/>
    </source>
</evidence>
<dbReference type="PRINTS" id="PR01434">
    <property type="entry name" value="NADHDHGNASE5"/>
</dbReference>
<evidence type="ECO:0000313" key="20">
    <source>
        <dbReference type="EMBL" id="AIG23328.1"/>
    </source>
</evidence>
<protein>
    <recommendedName>
        <fullName evidence="3 16">NADH-ubiquinone oxidoreductase chain 5</fullName>
        <ecNumber evidence="2 16">7.1.1.2</ecNumber>
    </recommendedName>
</protein>
<evidence type="ECO:0000256" key="5">
    <source>
        <dbReference type="ARBA" id="ARBA00022660"/>
    </source>
</evidence>
<dbReference type="GO" id="GO:0003954">
    <property type="term" value="F:NADH dehydrogenase activity"/>
    <property type="evidence" value="ECO:0007669"/>
    <property type="project" value="TreeGrafter"/>
</dbReference>
<comment type="similarity">
    <text evidence="16">Belongs to the complex I subunit 5 family.</text>
</comment>
<dbReference type="PANTHER" id="PTHR42829">
    <property type="entry name" value="NADH-UBIQUINONE OXIDOREDUCTASE CHAIN 5"/>
    <property type="match status" value="1"/>
</dbReference>
<keyword evidence="10 16" id="KW-1133">Transmembrane helix</keyword>
<dbReference type="EMBL" id="KJ868132">
    <property type="protein sequence ID" value="AIG23328.1"/>
    <property type="molecule type" value="Genomic_DNA"/>
</dbReference>
<evidence type="ECO:0000256" key="16">
    <source>
        <dbReference type="RuleBase" id="RU003404"/>
    </source>
</evidence>
<dbReference type="InterPro" id="IPR001516">
    <property type="entry name" value="Proton_antipo_N"/>
</dbReference>
<dbReference type="InterPro" id="IPR003945">
    <property type="entry name" value="NU5C-like"/>
</dbReference>
<dbReference type="EC" id="7.1.1.2" evidence="2 16"/>
<feature type="transmembrane region" description="Helical" evidence="16">
    <location>
        <begin position="242"/>
        <end position="260"/>
    </location>
</feature>
<evidence type="ECO:0000259" key="19">
    <source>
        <dbReference type="Pfam" id="PF06455"/>
    </source>
</evidence>
<dbReference type="GO" id="GO:0042773">
    <property type="term" value="P:ATP synthesis coupled electron transport"/>
    <property type="evidence" value="ECO:0007669"/>
    <property type="project" value="InterPro"/>
</dbReference>
<organism evidence="20">
    <name type="scientific">Notoryctes caurinus</name>
    <name type="common">Northwestern marsupial mole</name>
    <dbReference type="NCBI Taxonomy" id="203824"/>
    <lineage>
        <taxon>Eukaryota</taxon>
        <taxon>Metazoa</taxon>
        <taxon>Chordata</taxon>
        <taxon>Craniata</taxon>
        <taxon>Vertebrata</taxon>
        <taxon>Euteleostomi</taxon>
        <taxon>Mammalia</taxon>
        <taxon>Metatheria</taxon>
        <taxon>Notoryctemorphia</taxon>
        <taxon>Notoryctidae</taxon>
        <taxon>Notoryctes</taxon>
    </lineage>
</organism>
<evidence type="ECO:0000256" key="2">
    <source>
        <dbReference type="ARBA" id="ARBA00012944"/>
    </source>
</evidence>
<evidence type="ECO:0000259" key="17">
    <source>
        <dbReference type="Pfam" id="PF00361"/>
    </source>
</evidence>
<keyword evidence="14 16" id="KW-0472">Membrane</keyword>
<feature type="transmembrane region" description="Helical" evidence="16">
    <location>
        <begin position="300"/>
        <end position="318"/>
    </location>
</feature>
<feature type="transmembrane region" description="Helical" evidence="16">
    <location>
        <begin position="361"/>
        <end position="386"/>
    </location>
</feature>
<dbReference type="NCBIfam" id="TIGR01974">
    <property type="entry name" value="NDH_I_L"/>
    <property type="match status" value="1"/>
</dbReference>
<feature type="transmembrane region" description="Helical" evidence="16">
    <location>
        <begin position="85"/>
        <end position="106"/>
    </location>
</feature>
<dbReference type="InterPro" id="IPR010934">
    <property type="entry name" value="NADH_DH_su5_C"/>
</dbReference>
<feature type="transmembrane region" description="Helical" evidence="16">
    <location>
        <begin position="38"/>
        <end position="57"/>
    </location>
</feature>
<feature type="transmembrane region" description="Helical" evidence="16">
    <location>
        <begin position="6"/>
        <end position="26"/>
    </location>
</feature>
<reference evidence="20" key="1">
    <citation type="journal article" date="2014" name="Mol. Biol. Evol.">
        <title>Molecular phylogeny, biogeography, and habitat preference evolution of marsupials.</title>
        <authorList>
            <person name="Mitchell K.J."/>
            <person name="Pratt R.C."/>
            <person name="Watson L.N."/>
            <person name="Gibb G.C."/>
            <person name="Llamas B."/>
            <person name="Kasper M."/>
            <person name="Edson J."/>
            <person name="Hopwood B."/>
            <person name="Male D."/>
            <person name="Armstrong K."/>
            <person name="Meyer M."/>
            <person name="Hofreiter M."/>
            <person name="Austin J."/>
            <person name="Donnellan S.C."/>
            <person name="Lee M.S.Y."/>
            <person name="Phillips M.J."/>
            <person name="Cooper A."/>
        </authorList>
    </citation>
    <scope>NUCLEOTIDE SEQUENCE</scope>
</reference>
<dbReference type="PANTHER" id="PTHR42829:SF2">
    <property type="entry name" value="NADH-UBIQUINONE OXIDOREDUCTASE CHAIN 5"/>
    <property type="match status" value="1"/>
</dbReference>
<feature type="domain" description="NADH dehydrogenase subunit 5 C-terminal" evidence="19">
    <location>
        <begin position="421"/>
        <end position="602"/>
    </location>
</feature>
<feature type="transmembrane region" description="Helical" evidence="16">
    <location>
        <begin position="141"/>
        <end position="161"/>
    </location>
</feature>
<keyword evidence="5" id="KW-0679">Respiratory chain</keyword>
<dbReference type="InterPro" id="IPR018393">
    <property type="entry name" value="NADHpl_OxRdtase_5_subgr"/>
</dbReference>
<dbReference type="Pfam" id="PF06455">
    <property type="entry name" value="NADH5_C"/>
    <property type="match status" value="1"/>
</dbReference>
<sequence length="602" mass="67007">MNLLLNTSAVLTVITLTLPLLHNMIFPNKPHNFPLHCKNMITLAFTISLTTLMSFILTGQEATVTNWQWLSMNTFTLNLSFKFDYFSIIFIPIALYVTWSILEFSLWYMHSDPNIHRFFKYLTLFLLTMIILVSANNLFQLFVGWEGVGIMSFMLIGWWHARSDANTAALQAVLYNRIGDIGFMLSMAWLMINNNSWDLQQIFMTDMSTLALLGLIIAATGKSAQFSLHPWLPSAMEGPTPVSALLHSSTMVVAGIFLLIRFHPMIQTNSTILSIALCLGAITTLFTAICAITQNDIKKIVAFSTSSQLGLMMVTIGLNQPHLAFLHICTHAFFKAMLFLCSGSIIHSLNDEQDIRKMGGLLYSLPVTSSCLMTGSFALMGTPFLAGFYSKDSIIEAMNTSYTNSWALTITLIATSLTAVYSLRIIYFALLNQPRSLPLSPLNENNPHLINSITRLALGSIFAGFILTMNISPSSMVPLTMPTITKFSALLVSLLGLLMAMELNYMTTSLPMLNIMNLHNFSNMLGHFTLIFHRLNPLASLHAGQQTATMLIDLNWYEKSGPQGLANTHSTISSRITATQKGLLKTYFLSFVISILIIMMII</sequence>
<evidence type="ECO:0000256" key="9">
    <source>
        <dbReference type="ARBA" id="ARBA00022982"/>
    </source>
</evidence>
<evidence type="ECO:0000256" key="15">
    <source>
        <dbReference type="ARBA" id="ARBA00049551"/>
    </source>
</evidence>
<dbReference type="Pfam" id="PF00662">
    <property type="entry name" value="Proton_antipo_N"/>
    <property type="match status" value="1"/>
</dbReference>